<gene>
    <name evidence="2" type="ORF">PENSUB_10255</name>
</gene>
<dbReference type="STRING" id="1316194.A0A1Q5TB89"/>
<feature type="region of interest" description="Disordered" evidence="1">
    <location>
        <begin position="153"/>
        <end position="184"/>
    </location>
</feature>
<dbReference type="Proteomes" id="UP000186955">
    <property type="component" value="Unassembled WGS sequence"/>
</dbReference>
<proteinExistence type="predicted"/>
<dbReference type="AlphaFoldDB" id="A0A1Q5TB89"/>
<protein>
    <submittedName>
        <fullName evidence="2">Uncharacterized protein</fullName>
    </submittedName>
</protein>
<evidence type="ECO:0000256" key="1">
    <source>
        <dbReference type="SAM" id="MobiDB-lite"/>
    </source>
</evidence>
<reference evidence="2 3" key="1">
    <citation type="submission" date="2016-10" db="EMBL/GenBank/DDBJ databases">
        <title>Genome sequence of the ascomycete fungus Penicillium subrubescens.</title>
        <authorList>
            <person name="De Vries R.P."/>
            <person name="Peng M."/>
            <person name="Dilokpimol A."/>
            <person name="Hilden K."/>
            <person name="Makela M.R."/>
            <person name="Grigoriev I."/>
            <person name="Riley R."/>
            <person name="Granchi Z."/>
        </authorList>
    </citation>
    <scope>NUCLEOTIDE SEQUENCE [LARGE SCALE GENOMIC DNA]</scope>
    <source>
        <strain evidence="2 3">CBS 132785</strain>
    </source>
</reference>
<feature type="compositionally biased region" description="Polar residues" evidence="1">
    <location>
        <begin position="168"/>
        <end position="184"/>
    </location>
</feature>
<keyword evidence="3" id="KW-1185">Reference proteome</keyword>
<organism evidence="2 3">
    <name type="scientific">Penicillium subrubescens</name>
    <dbReference type="NCBI Taxonomy" id="1316194"/>
    <lineage>
        <taxon>Eukaryota</taxon>
        <taxon>Fungi</taxon>
        <taxon>Dikarya</taxon>
        <taxon>Ascomycota</taxon>
        <taxon>Pezizomycotina</taxon>
        <taxon>Eurotiomycetes</taxon>
        <taxon>Eurotiomycetidae</taxon>
        <taxon>Eurotiales</taxon>
        <taxon>Aspergillaceae</taxon>
        <taxon>Penicillium</taxon>
    </lineage>
</organism>
<evidence type="ECO:0000313" key="3">
    <source>
        <dbReference type="Proteomes" id="UP000186955"/>
    </source>
</evidence>
<name>A0A1Q5TB89_9EURO</name>
<evidence type="ECO:0000313" key="2">
    <source>
        <dbReference type="EMBL" id="OKO97461.1"/>
    </source>
</evidence>
<comment type="caution">
    <text evidence="2">The sequence shown here is derived from an EMBL/GenBank/DDBJ whole genome shotgun (WGS) entry which is preliminary data.</text>
</comment>
<accession>A0A1Q5TB89</accession>
<sequence>MDMEWMLLYVPKEGNEKRVRYFLSKEADMNFQGKLKEGTPLYPTGLETDSKYTTSARDAPGGYLAPEQGLAEVWADATKASPALFDAVKLEKPAEFRLLMAHNADTRVRLQGESLAQCVLESECESIKELGLEWDIKAKTRELARHVGTRCGNRRYRRPRGQHADETVSAQRNGVLQSATIDQE</sequence>
<dbReference type="EMBL" id="MNBE01000695">
    <property type="protein sequence ID" value="OKO97461.1"/>
    <property type="molecule type" value="Genomic_DNA"/>
</dbReference>